<evidence type="ECO:0000256" key="2">
    <source>
        <dbReference type="ARBA" id="ARBA00022729"/>
    </source>
</evidence>
<dbReference type="Gene3D" id="2.70.98.70">
    <property type="match status" value="1"/>
</dbReference>
<feature type="domain" description="Heparinase II/III-like C-terminal" evidence="5">
    <location>
        <begin position="239"/>
        <end position="304"/>
    </location>
</feature>
<comment type="caution">
    <text evidence="6">The sequence shown here is derived from an EMBL/GenBank/DDBJ whole genome shotgun (WGS) entry which is preliminary data.</text>
</comment>
<dbReference type="AlphaFoldDB" id="A0A645B639"/>
<evidence type="ECO:0000313" key="6">
    <source>
        <dbReference type="EMBL" id="MPM60895.1"/>
    </source>
</evidence>
<dbReference type="Pfam" id="PF07940">
    <property type="entry name" value="Hepar_II_III_C"/>
    <property type="match status" value="1"/>
</dbReference>
<keyword evidence="4" id="KW-0456">Lyase</keyword>
<keyword evidence="2" id="KW-0732">Signal</keyword>
<dbReference type="InterPro" id="IPR008929">
    <property type="entry name" value="Chondroitin_lyas"/>
</dbReference>
<evidence type="ECO:0000256" key="1">
    <source>
        <dbReference type="ARBA" id="ARBA00004418"/>
    </source>
</evidence>
<dbReference type="Gene3D" id="1.50.10.100">
    <property type="entry name" value="Chondroitin AC/alginate lyase"/>
    <property type="match status" value="1"/>
</dbReference>
<dbReference type="GO" id="GO:0016829">
    <property type="term" value="F:lyase activity"/>
    <property type="evidence" value="ECO:0007669"/>
    <property type="project" value="UniProtKB-KW"/>
</dbReference>
<dbReference type="EMBL" id="VSSQ01018041">
    <property type="protein sequence ID" value="MPM60895.1"/>
    <property type="molecule type" value="Genomic_DNA"/>
</dbReference>
<organism evidence="6">
    <name type="scientific">bioreactor metagenome</name>
    <dbReference type="NCBI Taxonomy" id="1076179"/>
    <lineage>
        <taxon>unclassified sequences</taxon>
        <taxon>metagenomes</taxon>
        <taxon>ecological metagenomes</taxon>
    </lineage>
</organism>
<proteinExistence type="predicted"/>
<gene>
    <name evidence="6" type="ORF">SDC9_107749</name>
</gene>
<dbReference type="PANTHER" id="PTHR39210:SF1">
    <property type="entry name" value="HEPARIN-SULFATE LYASE"/>
    <property type="match status" value="1"/>
</dbReference>
<dbReference type="PANTHER" id="PTHR39210">
    <property type="entry name" value="HEPARIN-SULFATE LYASE"/>
    <property type="match status" value="1"/>
</dbReference>
<protein>
    <recommendedName>
        <fullName evidence="5">Heparinase II/III-like C-terminal domain-containing protein</fullName>
    </recommendedName>
</protein>
<evidence type="ECO:0000256" key="4">
    <source>
        <dbReference type="ARBA" id="ARBA00023239"/>
    </source>
</evidence>
<name>A0A645B639_9ZZZZ</name>
<comment type="subcellular location">
    <subcellularLocation>
        <location evidence="1">Periplasm</location>
    </subcellularLocation>
</comment>
<sequence length="460" mass="52121">MIDLFSADTAATLAQAYALLKEDLDKETPLITQRIEHEIGQRIHKPYLSEHFWWMGKDDEPMNNWTVWCTQNVLLSTFLLPTNQMFRHKVAEKALASLDFFLKDYGDDGCCSEGAQYFRHAGLCLYLCIDLLNQIGEQCLKPVFKEPKIRNIASYIRHMHAQGPYYFNFSDCSALAGPCSVREMLFAQAVADAETEAFALTSARLRPKHEKHLPLEINLTYRLLELVHQPLLNRQAVPPSPSDFSYPSVGIYTSRDQHFALAVKAGGNDDSHNHNDTGSVTVYKDGKPVLIDIGVETYTKQTFSPQRYGIWTMRSVYHNVTNFPPHEQLAGKDFHSILLEETAGEERSIHMELSQAYPRTIGLSSYQRKVTHKKGKCIVIEEHVKGTPKPTLSLMTVEKPVVEGNLIHLGNNVLFSISGDLLAIETETIPVTDAKLLAVWPHEVYRIRIHYEHSLVVTLS</sequence>
<accession>A0A645B639</accession>
<keyword evidence="3" id="KW-0574">Periplasm</keyword>
<evidence type="ECO:0000256" key="3">
    <source>
        <dbReference type="ARBA" id="ARBA00022764"/>
    </source>
</evidence>
<evidence type="ECO:0000259" key="5">
    <source>
        <dbReference type="Pfam" id="PF07940"/>
    </source>
</evidence>
<dbReference type="InterPro" id="IPR012480">
    <property type="entry name" value="Hepar_II_III_C"/>
</dbReference>
<reference evidence="6" key="1">
    <citation type="submission" date="2019-08" db="EMBL/GenBank/DDBJ databases">
        <authorList>
            <person name="Kucharzyk K."/>
            <person name="Murdoch R.W."/>
            <person name="Higgins S."/>
            <person name="Loffler F."/>
        </authorList>
    </citation>
    <scope>NUCLEOTIDE SEQUENCE</scope>
</reference>
<dbReference type="GO" id="GO:0042597">
    <property type="term" value="C:periplasmic space"/>
    <property type="evidence" value="ECO:0007669"/>
    <property type="project" value="UniProtKB-SubCell"/>
</dbReference>